<dbReference type="CDD" id="cd18793">
    <property type="entry name" value="SF2_C_SNF"/>
    <property type="match status" value="1"/>
</dbReference>
<name>A0A0D2JUQ1_9EURO</name>
<keyword evidence="7" id="KW-1185">Reference proteome</keyword>
<dbReference type="PROSITE" id="PS51194">
    <property type="entry name" value="HELICASE_CTER"/>
    <property type="match status" value="1"/>
</dbReference>
<feature type="region of interest" description="Disordered" evidence="4">
    <location>
        <begin position="881"/>
        <end position="931"/>
    </location>
</feature>
<dbReference type="InterPro" id="IPR050628">
    <property type="entry name" value="SNF2_RAD54_helicase_TF"/>
</dbReference>
<dbReference type="GO" id="GO:0005524">
    <property type="term" value="F:ATP binding"/>
    <property type="evidence" value="ECO:0007669"/>
    <property type="project" value="UniProtKB-KW"/>
</dbReference>
<accession>A0A0D2JUQ1</accession>
<evidence type="ECO:0000313" key="7">
    <source>
        <dbReference type="Proteomes" id="UP000053411"/>
    </source>
</evidence>
<dbReference type="Proteomes" id="UP000053411">
    <property type="component" value="Unassembled WGS sequence"/>
</dbReference>
<keyword evidence="2" id="KW-0378">Hydrolase</keyword>
<evidence type="ECO:0000256" key="4">
    <source>
        <dbReference type="SAM" id="MobiDB-lite"/>
    </source>
</evidence>
<evidence type="ECO:0000313" key="6">
    <source>
        <dbReference type="EMBL" id="KIX97202.1"/>
    </source>
</evidence>
<proteinExistence type="predicted"/>
<dbReference type="InterPro" id="IPR027417">
    <property type="entry name" value="P-loop_NTPase"/>
</dbReference>
<dbReference type="InterPro" id="IPR001650">
    <property type="entry name" value="Helicase_C-like"/>
</dbReference>
<feature type="compositionally biased region" description="Basic and acidic residues" evidence="4">
    <location>
        <begin position="881"/>
        <end position="895"/>
    </location>
</feature>
<dbReference type="SUPFAM" id="SSF52540">
    <property type="entry name" value="P-loop containing nucleoside triphosphate hydrolases"/>
    <property type="match status" value="2"/>
</dbReference>
<dbReference type="STRING" id="1442371.A0A0D2JUQ1"/>
<reference evidence="6 7" key="1">
    <citation type="submission" date="2015-01" db="EMBL/GenBank/DDBJ databases">
        <title>The Genome Sequence of Fonsecaea multimorphosa CBS 102226.</title>
        <authorList>
            <consortium name="The Broad Institute Genomics Platform"/>
            <person name="Cuomo C."/>
            <person name="de Hoog S."/>
            <person name="Gorbushina A."/>
            <person name="Stielow B."/>
            <person name="Teixiera M."/>
            <person name="Abouelleil A."/>
            <person name="Chapman S.B."/>
            <person name="Priest M."/>
            <person name="Young S.K."/>
            <person name="Wortman J."/>
            <person name="Nusbaum C."/>
            <person name="Birren B."/>
        </authorList>
    </citation>
    <scope>NUCLEOTIDE SEQUENCE [LARGE SCALE GENOMIC DNA]</scope>
    <source>
        <strain evidence="6 7">CBS 102226</strain>
    </source>
</reference>
<feature type="region of interest" description="Disordered" evidence="4">
    <location>
        <begin position="58"/>
        <end position="97"/>
    </location>
</feature>
<dbReference type="OrthoDB" id="2801544at2759"/>
<evidence type="ECO:0000256" key="2">
    <source>
        <dbReference type="ARBA" id="ARBA00022801"/>
    </source>
</evidence>
<keyword evidence="1" id="KW-0547">Nucleotide-binding</keyword>
<dbReference type="Pfam" id="PF00271">
    <property type="entry name" value="Helicase_C"/>
    <property type="match status" value="1"/>
</dbReference>
<feature type="compositionally biased region" description="Polar residues" evidence="4">
    <location>
        <begin position="915"/>
        <end position="926"/>
    </location>
</feature>
<dbReference type="Gene3D" id="3.40.50.300">
    <property type="entry name" value="P-loop containing nucleotide triphosphate hydrolases"/>
    <property type="match status" value="2"/>
</dbReference>
<dbReference type="VEuPathDB" id="FungiDB:Z520_07316"/>
<dbReference type="GeneID" id="27713062"/>
<dbReference type="InterPro" id="IPR014001">
    <property type="entry name" value="Helicase_ATP-bd"/>
</dbReference>
<dbReference type="SMART" id="SM00487">
    <property type="entry name" value="DEXDc"/>
    <property type="match status" value="1"/>
</dbReference>
<keyword evidence="3" id="KW-0067">ATP-binding</keyword>
<feature type="compositionally biased region" description="Low complexity" evidence="4">
    <location>
        <begin position="58"/>
        <end position="74"/>
    </location>
</feature>
<dbReference type="PANTHER" id="PTHR45626:SF51">
    <property type="entry name" value="SNF2-RELATED DOMAIN-CONTAINING PROTEIN"/>
    <property type="match status" value="1"/>
</dbReference>
<dbReference type="Pfam" id="PF00176">
    <property type="entry name" value="SNF2-rel_dom"/>
    <property type="match status" value="1"/>
</dbReference>
<evidence type="ECO:0000256" key="3">
    <source>
        <dbReference type="ARBA" id="ARBA00022840"/>
    </source>
</evidence>
<dbReference type="EMBL" id="KN848075">
    <property type="protein sequence ID" value="KIX97202.1"/>
    <property type="molecule type" value="Genomic_DNA"/>
</dbReference>
<dbReference type="InterPro" id="IPR000330">
    <property type="entry name" value="SNF2_N"/>
</dbReference>
<gene>
    <name evidence="6" type="ORF">Z520_07316</name>
</gene>
<dbReference type="GO" id="GO:0016787">
    <property type="term" value="F:hydrolase activity"/>
    <property type="evidence" value="ECO:0007669"/>
    <property type="project" value="UniProtKB-KW"/>
</dbReference>
<dbReference type="InterPro" id="IPR049730">
    <property type="entry name" value="SNF2/RAD54-like_C"/>
</dbReference>
<dbReference type="GO" id="GO:0006281">
    <property type="term" value="P:DNA repair"/>
    <property type="evidence" value="ECO:0007669"/>
    <property type="project" value="TreeGrafter"/>
</dbReference>
<evidence type="ECO:0000259" key="5">
    <source>
        <dbReference type="PROSITE" id="PS51194"/>
    </source>
</evidence>
<dbReference type="CDD" id="cd18008">
    <property type="entry name" value="DEXDc_SHPRH-like"/>
    <property type="match status" value="1"/>
</dbReference>
<dbReference type="GO" id="GO:0005634">
    <property type="term" value="C:nucleus"/>
    <property type="evidence" value="ECO:0007669"/>
    <property type="project" value="TreeGrafter"/>
</dbReference>
<feature type="region of interest" description="Disordered" evidence="4">
    <location>
        <begin position="1213"/>
        <end position="1254"/>
    </location>
</feature>
<dbReference type="GO" id="GO:0008094">
    <property type="term" value="F:ATP-dependent activity, acting on DNA"/>
    <property type="evidence" value="ECO:0007669"/>
    <property type="project" value="TreeGrafter"/>
</dbReference>
<feature type="domain" description="Helicase C-terminal" evidence="5">
    <location>
        <begin position="970"/>
        <end position="1126"/>
    </location>
</feature>
<dbReference type="AlphaFoldDB" id="A0A0D2JUQ1"/>
<dbReference type="PANTHER" id="PTHR45626">
    <property type="entry name" value="TRANSCRIPTION TERMINATION FACTOR 2-RELATED"/>
    <property type="match status" value="1"/>
</dbReference>
<organism evidence="6 7">
    <name type="scientific">Fonsecaea multimorphosa CBS 102226</name>
    <dbReference type="NCBI Taxonomy" id="1442371"/>
    <lineage>
        <taxon>Eukaryota</taxon>
        <taxon>Fungi</taxon>
        <taxon>Dikarya</taxon>
        <taxon>Ascomycota</taxon>
        <taxon>Pezizomycotina</taxon>
        <taxon>Eurotiomycetes</taxon>
        <taxon>Chaetothyriomycetidae</taxon>
        <taxon>Chaetothyriales</taxon>
        <taxon>Herpotrichiellaceae</taxon>
        <taxon>Fonsecaea</taxon>
    </lineage>
</organism>
<sequence>MSKSYPSSHYSRGGDGVEVDEDQLFDTEQFFVGSSSTDSCSSRALHPLESNLMLRLPSHTSSSVQSQSGSTQPSENGLDASLSGAPAAHSACQNPDRFRSESTPFIEDYIALGSIRLVRNAENALNDGWRMVGSAGEATYPHALLTLGKKRLWIKTSLLQHVRQPDCASLRIYALPEDVNRSTRGSIKDLRKVLTFLIDFVDISREAWNGNYDPTSPLQSYKQPDDFQEESLFYIFNTLSSPQTSLDDAGSCLHNQRSIHGIAANNIDGLQTSLYPYQMRSVAAMLQREVNPSKSLDPRKQSFRDLNGTKFYLDVNGSVLLRHPHLYSECRGGILAETMGYGKTLICIALILATRGHYPGIPEGRVNAITRELNERTPSLLDLAAKKIKQTCVPWKPHFSNLTKTGYHFDRCTEALARYDGEYAEPIFHPTTPDRRGKKREDFRVLRLASTTLLIVPPNLLIQWQHEIDKHTEADALDVLVLDSTTKDIPHWRELMKHDIVLITKARFEQEYRDDDLNQGRRFKGQEKFRSQLTELRWLRVICDEGHGFAGSSYRTHAMAMLDKMSIERRWVVSGTPSHSLHGVEVNLALDETNEDTETLRKHSIETALERRKAKDTATEELKDMERLRAIVVRFLKVQPWANQKGADYADWKRYLSPFDASGRRRFAPALRAILQSLIIRHRIEDIDVDLCLPPLHNKTVYLEPSYYDKLSMNLFRLVLTSNAVTSERRDEDYMFHPRNRKSLDELIVNLRRSSFHWVGFTEHEVTETLKVSNKYLDEHLDLISDEDGALLSEAILNGERALSDSGWCAFSFYHEMGVYIEDFPDEAAKVWALDGEHSNPLLLGTVQAREVQQHVLSNLQLGYTWMGLIGAGLRAMHAARERATEDQKARDKVRSSSNGKKPPTAGTTEEPKVKNQSATPSPIRSSTKDVAPELFRSARKRLFSTNNAVLPKPLAQSRIVGFTSAKLNYLCSRILTLQSTEKIIIFYDSNNIAFWIAEALELLSVKFLIYANTLSVTRRAAYLATFNHSEVFRVLLMDLKQASLGLHVAAASRIFIVSPIWHPDVESQAIKRAHRIGQTRPVYVETLVLKGTLEEKILKRRRQMSNAELVKAEKSLLDDGMMNGIIRGEGFLKIADDEKAQMRGGRLDKPVPLFARYDGGPASMHDTEDSDLILGLEDERPRKKKKLDRGKGKTKENGKMVVLAASGPNTVVPSSSFETAPGLSLPALEEGPHTSIFGTGPQQQQHREKPKKSVRIMVEIQPPSASGDDGDFAAP</sequence>
<protein>
    <recommendedName>
        <fullName evidence="5">Helicase C-terminal domain-containing protein</fullName>
    </recommendedName>
</protein>
<evidence type="ECO:0000256" key="1">
    <source>
        <dbReference type="ARBA" id="ARBA00022741"/>
    </source>
</evidence>
<dbReference type="RefSeq" id="XP_016631325.1">
    <property type="nucleotide sequence ID" value="XM_016777815.1"/>
</dbReference>